<accession>A0ABR7D5G4</accession>
<dbReference type="InterPro" id="IPR036265">
    <property type="entry name" value="HIT-like_sf"/>
</dbReference>
<evidence type="ECO:0000259" key="1">
    <source>
        <dbReference type="Pfam" id="PF16269"/>
    </source>
</evidence>
<keyword evidence="3" id="KW-1185">Reference proteome</keyword>
<feature type="domain" description="DUF4922" evidence="1">
    <location>
        <begin position="6"/>
        <end position="149"/>
    </location>
</feature>
<dbReference type="Pfam" id="PF16269">
    <property type="entry name" value="DUF4922"/>
    <property type="match status" value="1"/>
</dbReference>
<comment type="caution">
    <text evidence="2">The sequence shown here is derived from an EMBL/GenBank/DDBJ whole genome shotgun (WGS) entry which is preliminary data.</text>
</comment>
<dbReference type="Proteomes" id="UP000646484">
    <property type="component" value="Unassembled WGS sequence"/>
</dbReference>
<reference evidence="2 3" key="1">
    <citation type="submission" date="2020-08" db="EMBL/GenBank/DDBJ databases">
        <title>Genome public.</title>
        <authorList>
            <person name="Liu C."/>
            <person name="Sun Q."/>
        </authorList>
    </citation>
    <scope>NUCLEOTIDE SEQUENCE [LARGE SCALE GENOMIC DNA]</scope>
    <source>
        <strain evidence="2 3">NSJ-56</strain>
    </source>
</reference>
<protein>
    <submittedName>
        <fullName evidence="2">DUF4922 domain-containing protein</fullName>
    </submittedName>
</protein>
<dbReference type="RefSeq" id="WP_186978266.1">
    <property type="nucleotide sequence ID" value="NZ_JACOOH010000009.1"/>
</dbReference>
<evidence type="ECO:0000313" key="3">
    <source>
        <dbReference type="Proteomes" id="UP000646484"/>
    </source>
</evidence>
<gene>
    <name evidence="2" type="ORF">H8S64_19020</name>
</gene>
<sequence>MFFDPFLEDQLAVWATASNNYDRLKQVLYRSVDFGDFQIRVQHNPDRILSAAAKIDEASLKARACFLCKENMPPEQQSFDYNPTFDIRVNPYPIFSRHYTVPAKQHIPQLIAGHFGDMLNIARAYPEYTIFYNGPRSGASAPDHFHFQLAPRYEMPLETDITHCSKEILFTTPDKTLIVESIEDYIRKNIIIRSADKELLERNFHEILNMIGKVTPNDPEPMINLFAWHENEEWQIVIFPRRQHRPWQFFAEGADNILFSPGCVDFAGLIISPRKADFNRLDVPLLRDLFGQLTLTDEQFNNLRFMIHDLRMS</sequence>
<name>A0ABR7D5G4_9BACT</name>
<proteinExistence type="predicted"/>
<dbReference type="EMBL" id="JACOOH010000009">
    <property type="protein sequence ID" value="MBC5623191.1"/>
    <property type="molecule type" value="Genomic_DNA"/>
</dbReference>
<dbReference type="InterPro" id="IPR046320">
    <property type="entry name" value="DUF4922"/>
</dbReference>
<organism evidence="2 3">
    <name type="scientific">Butyricimonas hominis</name>
    <dbReference type="NCBI Taxonomy" id="2763032"/>
    <lineage>
        <taxon>Bacteria</taxon>
        <taxon>Pseudomonadati</taxon>
        <taxon>Bacteroidota</taxon>
        <taxon>Bacteroidia</taxon>
        <taxon>Bacteroidales</taxon>
        <taxon>Odoribacteraceae</taxon>
        <taxon>Butyricimonas</taxon>
    </lineage>
</organism>
<dbReference type="SUPFAM" id="SSF54197">
    <property type="entry name" value="HIT-like"/>
    <property type="match status" value="1"/>
</dbReference>
<evidence type="ECO:0000313" key="2">
    <source>
        <dbReference type="EMBL" id="MBC5623191.1"/>
    </source>
</evidence>